<name>A0ABW5UPD2_9BURK</name>
<evidence type="ECO:0000256" key="4">
    <source>
        <dbReference type="ARBA" id="ARBA00023136"/>
    </source>
</evidence>
<proteinExistence type="predicted"/>
<dbReference type="PANTHER" id="PTHR36926:SF1">
    <property type="entry name" value="COLICIN V PRODUCTION PROTEIN"/>
    <property type="match status" value="1"/>
</dbReference>
<keyword evidence="3 5" id="KW-1133">Transmembrane helix</keyword>
<comment type="caution">
    <text evidence="6">The sequence shown here is derived from an EMBL/GenBank/DDBJ whole genome shotgun (WGS) entry which is preliminary data.</text>
</comment>
<keyword evidence="2 5" id="KW-0812">Transmembrane</keyword>
<dbReference type="EMBL" id="JBHUMV010000007">
    <property type="protein sequence ID" value="MFD2755471.1"/>
    <property type="molecule type" value="Genomic_DNA"/>
</dbReference>
<evidence type="ECO:0000256" key="1">
    <source>
        <dbReference type="ARBA" id="ARBA00004141"/>
    </source>
</evidence>
<sequence length="166" mass="18368">MTTLDWILVAVLLGSMLLGAWRGLVYEVLSLVGWIVAFVVARTWAQDMAQWLPLDGWDMQLRYAAGFVLLLVAAMFAWGLVSWLSKQLIEAVGLRPVDRTLGALFGVLRGVLLLLVLALVIRYTPLHTAPWWQQSELAPWLSEALGMALPALPAQWEQYLPAAAGT</sequence>
<feature type="transmembrane region" description="Helical" evidence="5">
    <location>
        <begin position="101"/>
        <end position="121"/>
    </location>
</feature>
<dbReference type="Proteomes" id="UP001597463">
    <property type="component" value="Unassembled WGS sequence"/>
</dbReference>
<protein>
    <submittedName>
        <fullName evidence="6">CvpA family protein</fullName>
    </submittedName>
</protein>
<dbReference type="InterPro" id="IPR003825">
    <property type="entry name" value="Colicin-V_CvpA"/>
</dbReference>
<evidence type="ECO:0000256" key="2">
    <source>
        <dbReference type="ARBA" id="ARBA00022692"/>
    </source>
</evidence>
<evidence type="ECO:0000256" key="5">
    <source>
        <dbReference type="SAM" id="Phobius"/>
    </source>
</evidence>
<evidence type="ECO:0000256" key="3">
    <source>
        <dbReference type="ARBA" id="ARBA00022989"/>
    </source>
</evidence>
<evidence type="ECO:0000313" key="6">
    <source>
        <dbReference type="EMBL" id="MFD2755471.1"/>
    </source>
</evidence>
<keyword evidence="7" id="KW-1185">Reference proteome</keyword>
<reference evidence="7" key="1">
    <citation type="journal article" date="2019" name="Int. J. Syst. Evol. Microbiol.">
        <title>The Global Catalogue of Microorganisms (GCM) 10K type strain sequencing project: providing services to taxonomists for standard genome sequencing and annotation.</title>
        <authorList>
            <consortium name="The Broad Institute Genomics Platform"/>
            <consortium name="The Broad Institute Genome Sequencing Center for Infectious Disease"/>
            <person name="Wu L."/>
            <person name="Ma J."/>
        </authorList>
    </citation>
    <scope>NUCLEOTIDE SEQUENCE [LARGE SCALE GENOMIC DNA]</scope>
    <source>
        <strain evidence="7">TISTR 1906</strain>
    </source>
</reference>
<dbReference type="Pfam" id="PF02674">
    <property type="entry name" value="Colicin_V"/>
    <property type="match status" value="1"/>
</dbReference>
<dbReference type="InterPro" id="IPR052719">
    <property type="entry name" value="CvpA-like"/>
</dbReference>
<evidence type="ECO:0000313" key="7">
    <source>
        <dbReference type="Proteomes" id="UP001597463"/>
    </source>
</evidence>
<comment type="subcellular location">
    <subcellularLocation>
        <location evidence="1">Membrane</location>
        <topology evidence="1">Multi-pass membrane protein</topology>
    </subcellularLocation>
</comment>
<organism evidence="6 7">
    <name type="scientific">Comamonas terrae</name>
    <dbReference type="NCBI Taxonomy" id="673548"/>
    <lineage>
        <taxon>Bacteria</taxon>
        <taxon>Pseudomonadati</taxon>
        <taxon>Pseudomonadota</taxon>
        <taxon>Betaproteobacteria</taxon>
        <taxon>Burkholderiales</taxon>
        <taxon>Comamonadaceae</taxon>
        <taxon>Comamonas</taxon>
    </lineage>
</organism>
<accession>A0ABW5UPD2</accession>
<gene>
    <name evidence="6" type="ORF">ACFSW6_15420</name>
</gene>
<feature type="transmembrane region" description="Helical" evidence="5">
    <location>
        <begin position="61"/>
        <end position="81"/>
    </location>
</feature>
<dbReference type="RefSeq" id="WP_066480534.1">
    <property type="nucleotide sequence ID" value="NZ_BCNT01000012.1"/>
</dbReference>
<feature type="transmembrane region" description="Helical" evidence="5">
    <location>
        <begin position="20"/>
        <end position="41"/>
    </location>
</feature>
<dbReference type="PANTHER" id="PTHR36926">
    <property type="entry name" value="COLICIN V PRODUCTION PROTEIN"/>
    <property type="match status" value="1"/>
</dbReference>
<keyword evidence="4 5" id="KW-0472">Membrane</keyword>